<evidence type="ECO:0000313" key="3">
    <source>
        <dbReference type="EMBL" id="MCR1897507.1"/>
    </source>
</evidence>
<gene>
    <name evidence="3" type="ORF">NSA47_00690</name>
</gene>
<proteinExistence type="predicted"/>
<name>A0AAE3HC95_9FIRM</name>
<dbReference type="RefSeq" id="WP_257528911.1">
    <property type="nucleotide sequence ID" value="NZ_JANKAS010000001.1"/>
</dbReference>
<sequence length="69" mass="7803">MKDHLVFKNNLKKIRAEQHISQQELADMVGVSRNSIGSIEKGQYTPSAKLALIIAIALNKTFEEVFFIE</sequence>
<dbReference type="EMBL" id="JANKAS010000001">
    <property type="protein sequence ID" value="MCR1897507.1"/>
    <property type="molecule type" value="Genomic_DNA"/>
</dbReference>
<dbReference type="InterPro" id="IPR001387">
    <property type="entry name" value="Cro/C1-type_HTH"/>
</dbReference>
<evidence type="ECO:0000313" key="4">
    <source>
        <dbReference type="Proteomes" id="UP001205748"/>
    </source>
</evidence>
<feature type="domain" description="HTH cro/C1-type" evidence="2">
    <location>
        <begin position="11"/>
        <end position="65"/>
    </location>
</feature>
<dbReference type="Pfam" id="PF01381">
    <property type="entry name" value="HTH_3"/>
    <property type="match status" value="1"/>
</dbReference>
<dbReference type="PANTHER" id="PTHR46558:SF4">
    <property type="entry name" value="DNA-BIDING PHAGE PROTEIN"/>
    <property type="match status" value="1"/>
</dbReference>
<dbReference type="InterPro" id="IPR010982">
    <property type="entry name" value="Lambda_DNA-bd_dom_sf"/>
</dbReference>
<dbReference type="PROSITE" id="PS50943">
    <property type="entry name" value="HTH_CROC1"/>
    <property type="match status" value="1"/>
</dbReference>
<dbReference type="CDD" id="cd00093">
    <property type="entry name" value="HTH_XRE"/>
    <property type="match status" value="1"/>
</dbReference>
<evidence type="ECO:0000259" key="2">
    <source>
        <dbReference type="PROSITE" id="PS50943"/>
    </source>
</evidence>
<comment type="caution">
    <text evidence="3">The sequence shown here is derived from an EMBL/GenBank/DDBJ whole genome shotgun (WGS) entry which is preliminary data.</text>
</comment>
<dbReference type="AlphaFoldDB" id="A0AAE3HC95"/>
<dbReference type="PANTHER" id="PTHR46558">
    <property type="entry name" value="TRACRIPTIONAL REGULATORY PROTEIN-RELATED-RELATED"/>
    <property type="match status" value="1"/>
</dbReference>
<keyword evidence="4" id="KW-1185">Reference proteome</keyword>
<evidence type="ECO:0000256" key="1">
    <source>
        <dbReference type="ARBA" id="ARBA00023125"/>
    </source>
</evidence>
<protein>
    <submittedName>
        <fullName evidence="3">Helix-turn-helix transcriptional regulator</fullName>
    </submittedName>
</protein>
<dbReference type="Gene3D" id="1.10.260.40">
    <property type="entry name" value="lambda repressor-like DNA-binding domains"/>
    <property type="match status" value="1"/>
</dbReference>
<dbReference type="Proteomes" id="UP001205748">
    <property type="component" value="Unassembled WGS sequence"/>
</dbReference>
<keyword evidence="1" id="KW-0238">DNA-binding</keyword>
<accession>A0AAE3HC95</accession>
<dbReference type="SUPFAM" id="SSF47413">
    <property type="entry name" value="lambda repressor-like DNA-binding domains"/>
    <property type="match status" value="1"/>
</dbReference>
<dbReference type="GO" id="GO:0003677">
    <property type="term" value="F:DNA binding"/>
    <property type="evidence" value="ECO:0007669"/>
    <property type="project" value="UniProtKB-KW"/>
</dbReference>
<organism evidence="3 4">
    <name type="scientific">Irregularibacter muris</name>
    <dbReference type="NCBI Taxonomy" id="1796619"/>
    <lineage>
        <taxon>Bacteria</taxon>
        <taxon>Bacillati</taxon>
        <taxon>Bacillota</taxon>
        <taxon>Clostridia</taxon>
        <taxon>Eubacteriales</taxon>
        <taxon>Eubacteriaceae</taxon>
        <taxon>Irregularibacter</taxon>
    </lineage>
</organism>
<reference evidence="3" key="1">
    <citation type="submission" date="2022-07" db="EMBL/GenBank/DDBJ databases">
        <title>Enhanced cultured diversity of the mouse gut microbiota enables custom-made synthetic communities.</title>
        <authorList>
            <person name="Afrizal A."/>
        </authorList>
    </citation>
    <scope>NUCLEOTIDE SEQUENCE</scope>
    <source>
        <strain evidence="3">DSM 28593</strain>
    </source>
</reference>
<dbReference type="SMART" id="SM00530">
    <property type="entry name" value="HTH_XRE"/>
    <property type="match status" value="1"/>
</dbReference>